<protein>
    <recommendedName>
        <fullName evidence="1">Probable 2-phosphosulfolactate phosphatase</fullName>
    </recommendedName>
</protein>
<dbReference type="SUPFAM" id="SSF142823">
    <property type="entry name" value="ComB-like"/>
    <property type="match status" value="1"/>
</dbReference>
<sequence length="273" mass="27917">MLYGVDRPRSTERVGGSMSVPEWSRQRGFGIRVEWGATGAAAIGPGAAAVVVIDVLSFTTSVSIATGAGTVVFPYRWRDDSARTFAALHDAALAVGRREVGAENPWSLSPATLRRAPFTERLVLPSPNGSTIAAGVTGVPVVAGCLRNHRAVAAWLRARGWGTPARPVAIVAAGEHWPGSGVVRPALEDWLGAGAVAAALLDLGATDPSPEARTAAASFAATPDVPAAIGDCASGRELALGGFADDVALASELEADPSVPVLIEGAFLAQPAR</sequence>
<dbReference type="GO" id="GO:0050532">
    <property type="term" value="F:2-phosphosulfolactate phosphatase activity"/>
    <property type="evidence" value="ECO:0007669"/>
    <property type="project" value="InterPro"/>
</dbReference>
<reference evidence="2 3" key="1">
    <citation type="submission" date="2018-05" db="EMBL/GenBank/DDBJ databases">
        <title>Genomic Encyclopedia of Type Strains, Phase IV (KMG-IV): sequencing the most valuable type-strain genomes for metagenomic binning, comparative biology and taxonomic classification.</title>
        <authorList>
            <person name="Goeker M."/>
        </authorList>
    </citation>
    <scope>NUCLEOTIDE SEQUENCE [LARGE SCALE GENOMIC DNA]</scope>
    <source>
        <strain evidence="2 3">DSM 44717</strain>
    </source>
</reference>
<dbReference type="InterPro" id="IPR036702">
    <property type="entry name" value="ComB-like_sf"/>
</dbReference>
<keyword evidence="3" id="KW-1185">Reference proteome</keyword>
<evidence type="ECO:0000256" key="1">
    <source>
        <dbReference type="ARBA" id="ARBA00021948"/>
    </source>
</evidence>
<comment type="caution">
    <text evidence="2">The sequence shown here is derived from an EMBL/GenBank/DDBJ whole genome shotgun (WGS) entry which is preliminary data.</text>
</comment>
<gene>
    <name evidence="2" type="ORF">DFR69_11336</name>
</gene>
<evidence type="ECO:0000313" key="3">
    <source>
        <dbReference type="Proteomes" id="UP000246410"/>
    </source>
</evidence>
<dbReference type="InterPro" id="IPR005238">
    <property type="entry name" value="ComB-like"/>
</dbReference>
<dbReference type="AlphaFoldDB" id="A0A317N5M8"/>
<proteinExistence type="predicted"/>
<name>A0A317N5M8_9NOCA</name>
<dbReference type="GO" id="GO:0000287">
    <property type="term" value="F:magnesium ion binding"/>
    <property type="evidence" value="ECO:0007669"/>
    <property type="project" value="InterPro"/>
</dbReference>
<evidence type="ECO:0000313" key="2">
    <source>
        <dbReference type="EMBL" id="PWV70323.1"/>
    </source>
</evidence>
<accession>A0A317N5M8</accession>
<organism evidence="2 3">
    <name type="scientific">Nocardia neocaledoniensis</name>
    <dbReference type="NCBI Taxonomy" id="236511"/>
    <lineage>
        <taxon>Bacteria</taxon>
        <taxon>Bacillati</taxon>
        <taxon>Actinomycetota</taxon>
        <taxon>Actinomycetes</taxon>
        <taxon>Mycobacteriales</taxon>
        <taxon>Nocardiaceae</taxon>
        <taxon>Nocardia</taxon>
    </lineage>
</organism>
<dbReference type="Proteomes" id="UP000246410">
    <property type="component" value="Unassembled WGS sequence"/>
</dbReference>
<dbReference type="Gene3D" id="3.90.1560.10">
    <property type="entry name" value="ComB-like"/>
    <property type="match status" value="1"/>
</dbReference>
<dbReference type="Pfam" id="PF04029">
    <property type="entry name" value="2-ph_phosp"/>
    <property type="match status" value="1"/>
</dbReference>
<dbReference type="EMBL" id="QGTL01000013">
    <property type="protein sequence ID" value="PWV70323.1"/>
    <property type="molecule type" value="Genomic_DNA"/>
</dbReference>